<dbReference type="Gene3D" id="1.20.1260.10">
    <property type="match status" value="1"/>
</dbReference>
<name>A0A6J4IBT9_9PROT</name>
<dbReference type="PANTHER" id="PTHR30565:SF9">
    <property type="entry name" value="PROTEIN YCIF"/>
    <property type="match status" value="1"/>
</dbReference>
<dbReference type="Pfam" id="PF05974">
    <property type="entry name" value="DUF892"/>
    <property type="match status" value="1"/>
</dbReference>
<accession>A0A6J4IBT9</accession>
<evidence type="ECO:0000313" key="1">
    <source>
        <dbReference type="EMBL" id="CAA9247713.1"/>
    </source>
</evidence>
<reference evidence="1" key="1">
    <citation type="submission" date="2020-02" db="EMBL/GenBank/DDBJ databases">
        <authorList>
            <person name="Meier V. D."/>
        </authorList>
    </citation>
    <scope>NUCLEOTIDE SEQUENCE</scope>
    <source>
        <strain evidence="1">AVDCRST_MAG04</strain>
    </source>
</reference>
<dbReference type="PANTHER" id="PTHR30565">
    <property type="entry name" value="PROTEIN YCIF"/>
    <property type="match status" value="1"/>
</dbReference>
<dbReference type="InterPro" id="IPR047114">
    <property type="entry name" value="YciF"/>
</dbReference>
<dbReference type="InterPro" id="IPR009078">
    <property type="entry name" value="Ferritin-like_SF"/>
</dbReference>
<proteinExistence type="predicted"/>
<dbReference type="EMBL" id="CADCTL010000133">
    <property type="protein sequence ID" value="CAA9247713.1"/>
    <property type="molecule type" value="Genomic_DNA"/>
</dbReference>
<protein>
    <submittedName>
        <fullName evidence="1">Uncharacterized protein</fullName>
    </submittedName>
</protein>
<dbReference type="AlphaFoldDB" id="A0A6J4IBT9"/>
<organism evidence="1">
    <name type="scientific">uncultured Acetobacteraceae bacterium</name>
    <dbReference type="NCBI Taxonomy" id="169975"/>
    <lineage>
        <taxon>Bacteria</taxon>
        <taxon>Pseudomonadati</taxon>
        <taxon>Pseudomonadota</taxon>
        <taxon>Alphaproteobacteria</taxon>
        <taxon>Acetobacterales</taxon>
        <taxon>Acetobacteraceae</taxon>
        <taxon>environmental samples</taxon>
    </lineage>
</organism>
<gene>
    <name evidence="1" type="ORF">AVDCRST_MAG04-1934</name>
</gene>
<dbReference type="InterPro" id="IPR010287">
    <property type="entry name" value="DUF892_YciF-like"/>
</dbReference>
<sequence length="160" mass="17036">MADQELKTLVAQGLQALKAGGEVAKKATAEIQADASHPELQAALQQGNKTSEQWAQRVEKALAETGGAEDTGNPILEAHYQVSKEIRRKAPDAMSRDLGIVAAGQLALHYWIAAFGTLGNYAAKLGLAETERSMRTSLDEAKQADQQHTAIAEKMLAQGG</sequence>
<dbReference type="InterPro" id="IPR012347">
    <property type="entry name" value="Ferritin-like"/>
</dbReference>
<dbReference type="SUPFAM" id="SSF47240">
    <property type="entry name" value="Ferritin-like"/>
    <property type="match status" value="1"/>
</dbReference>